<dbReference type="OrthoDB" id="8524220at2"/>
<dbReference type="EMBL" id="SMLK01000011">
    <property type="protein sequence ID" value="TFY96605.1"/>
    <property type="molecule type" value="Genomic_DNA"/>
</dbReference>
<dbReference type="CDD" id="cd06558">
    <property type="entry name" value="crotonase-like"/>
    <property type="match status" value="1"/>
</dbReference>
<reference evidence="2 3" key="1">
    <citation type="submission" date="2019-03" db="EMBL/GenBank/DDBJ databases">
        <title>Ramlibacter sp. 18x22-1, whole genome shotgun sequence.</title>
        <authorList>
            <person name="Zhang X."/>
            <person name="Feng G."/>
            <person name="Zhu H."/>
        </authorList>
    </citation>
    <scope>NUCLEOTIDE SEQUENCE [LARGE SCALE GENOMIC DNA]</scope>
    <source>
        <strain evidence="2 3">18x22-1</strain>
    </source>
</reference>
<dbReference type="GO" id="GO:0016853">
    <property type="term" value="F:isomerase activity"/>
    <property type="evidence" value="ECO:0007669"/>
    <property type="project" value="UniProtKB-KW"/>
</dbReference>
<evidence type="ECO:0000313" key="2">
    <source>
        <dbReference type="EMBL" id="TFY96605.1"/>
    </source>
</evidence>
<protein>
    <submittedName>
        <fullName evidence="2">Enoyl-CoA hydratase/isomerase family protein</fullName>
    </submittedName>
</protein>
<proteinExistence type="inferred from homology"/>
<gene>
    <name evidence="2" type="ORF">EZ216_20345</name>
</gene>
<keyword evidence="2" id="KW-0413">Isomerase</keyword>
<dbReference type="PANTHER" id="PTHR42964">
    <property type="entry name" value="ENOYL-COA HYDRATASE"/>
    <property type="match status" value="1"/>
</dbReference>
<name>A0A4Z0BBQ9_9BURK</name>
<dbReference type="InterPro" id="IPR029045">
    <property type="entry name" value="ClpP/crotonase-like_dom_sf"/>
</dbReference>
<dbReference type="PANTHER" id="PTHR42964:SF1">
    <property type="entry name" value="POLYKETIDE BIOSYNTHESIS ENOYL-COA HYDRATASE PKSH-RELATED"/>
    <property type="match status" value="1"/>
</dbReference>
<dbReference type="AlphaFoldDB" id="A0A4Z0BBQ9"/>
<dbReference type="InterPro" id="IPR051683">
    <property type="entry name" value="Enoyl-CoA_Hydratase/Isomerase"/>
</dbReference>
<dbReference type="GO" id="GO:0008300">
    <property type="term" value="P:isoprenoid catabolic process"/>
    <property type="evidence" value="ECO:0007669"/>
    <property type="project" value="TreeGrafter"/>
</dbReference>
<evidence type="ECO:0000313" key="3">
    <source>
        <dbReference type="Proteomes" id="UP000297839"/>
    </source>
</evidence>
<dbReference type="Pfam" id="PF00378">
    <property type="entry name" value="ECH_1"/>
    <property type="match status" value="1"/>
</dbReference>
<dbReference type="InterPro" id="IPR001753">
    <property type="entry name" value="Enoyl-CoA_hydra/iso"/>
</dbReference>
<comment type="caution">
    <text evidence="2">The sequence shown here is derived from an EMBL/GenBank/DDBJ whole genome shotgun (WGS) entry which is preliminary data.</text>
</comment>
<dbReference type="RefSeq" id="WP_135251633.1">
    <property type="nucleotide sequence ID" value="NZ_SMLK01000011.1"/>
</dbReference>
<keyword evidence="3" id="KW-1185">Reference proteome</keyword>
<accession>A0A4Z0BBQ9</accession>
<comment type="similarity">
    <text evidence="1">Belongs to the enoyl-CoA hydratase/isomerase family.</text>
</comment>
<dbReference type="Gene3D" id="3.90.226.10">
    <property type="entry name" value="2-enoyl-CoA Hydratase, Chain A, domain 1"/>
    <property type="match status" value="1"/>
</dbReference>
<dbReference type="SUPFAM" id="SSF52096">
    <property type="entry name" value="ClpP/crotonase"/>
    <property type="match status" value="1"/>
</dbReference>
<sequence>MKLEFPNLLYEKQGRVATITLNRPHRLNAQDYPSKWDLKSALTHAACDDEVRVVAFRGNGRAFCAGIDLKELSQGHLDERNFALWEECLRIVETMDKIAVALLHGHVLGSGVQLAIACDLRIATPGTQLGLPAGREGLLPGLSVWRLARFIGLGRALDLALVGDSIDGAEAQRIGLLTALVDEADRDAGFARWIDRAVGLSSYGTRATKRAMRAMVGMDYDEALREYLAHQRSGLASADFAEAMTAYREGRMPRWN</sequence>
<evidence type="ECO:0000256" key="1">
    <source>
        <dbReference type="ARBA" id="ARBA00005254"/>
    </source>
</evidence>
<organism evidence="2 3">
    <name type="scientific">Ramlibacter humi</name>
    <dbReference type="NCBI Taxonomy" id="2530451"/>
    <lineage>
        <taxon>Bacteria</taxon>
        <taxon>Pseudomonadati</taxon>
        <taxon>Pseudomonadota</taxon>
        <taxon>Betaproteobacteria</taxon>
        <taxon>Burkholderiales</taxon>
        <taxon>Comamonadaceae</taxon>
        <taxon>Ramlibacter</taxon>
    </lineage>
</organism>
<dbReference type="Proteomes" id="UP000297839">
    <property type="component" value="Unassembled WGS sequence"/>
</dbReference>